<keyword evidence="1" id="KW-0175">Coiled coil</keyword>
<comment type="caution">
    <text evidence="2">The sequence shown here is derived from an EMBL/GenBank/DDBJ whole genome shotgun (WGS) entry which is preliminary data.</text>
</comment>
<sequence length="454" mass="51897">MDQWNENIGDSTKKLQEFYDKKIKPPQDYYFEENKAPANAGGGSGSPLPSETLSAVLSTIGSLVEFIPGIGETVSKGLTVVNMFLEPSKEDEANKTVEAMTELVQNLEKNIKSFLDEDSFLKENAFYTECGDQIRGWQEEGVFEMVEMIDEPRMSEVAKELRSHTGSITPTSFANVLNSIRTRYTWGQTKRIVLLLGLMTMYGNCMLLECILQANFSTAYEKANKPSEAKQCRKAFYGKLKEMHIFLKREVKATTDWAISKKAERVGKVPRYNRQTFLDFPDSSNSHYDASSRRLVYTDMAASTHITYDESIYTKTSIYQPGSGGPWGSSPGATITSHKWKSSDEFSNRVWEISAREYNVSGRNYQAECNQLWYCMQLWKEWYNAGLMEHVQEHFGAVDEAMKTWNVFCEKVEEFYTVGVDKTYSKAIDGVAFYQRLREGVEHENFIEVEEEDL</sequence>
<organism evidence="2 3">
    <name type="scientific">Venturia nashicola</name>
    <dbReference type="NCBI Taxonomy" id="86259"/>
    <lineage>
        <taxon>Eukaryota</taxon>
        <taxon>Fungi</taxon>
        <taxon>Dikarya</taxon>
        <taxon>Ascomycota</taxon>
        <taxon>Pezizomycotina</taxon>
        <taxon>Dothideomycetes</taxon>
        <taxon>Pleosporomycetidae</taxon>
        <taxon>Venturiales</taxon>
        <taxon>Venturiaceae</taxon>
        <taxon>Venturia</taxon>
    </lineage>
</organism>
<name>A0A4Z1NFC7_9PEZI</name>
<evidence type="ECO:0000256" key="1">
    <source>
        <dbReference type="SAM" id="Coils"/>
    </source>
</evidence>
<proteinExistence type="predicted"/>
<dbReference type="EMBL" id="SNSC02000024">
    <property type="protein sequence ID" value="TID14105.1"/>
    <property type="molecule type" value="Genomic_DNA"/>
</dbReference>
<keyword evidence="3" id="KW-1185">Reference proteome</keyword>
<dbReference type="AlphaFoldDB" id="A0A4Z1NFC7"/>
<feature type="coiled-coil region" evidence="1">
    <location>
        <begin position="90"/>
        <end position="124"/>
    </location>
</feature>
<reference evidence="2 3" key="1">
    <citation type="submission" date="2019-04" db="EMBL/GenBank/DDBJ databases">
        <title>High contiguity whole genome sequence and gene annotation resource for two Venturia nashicola isolates.</title>
        <authorList>
            <person name="Prokchorchik M."/>
            <person name="Won K."/>
            <person name="Lee Y."/>
            <person name="Choi E.D."/>
            <person name="Segonzac C."/>
            <person name="Sohn K.H."/>
        </authorList>
    </citation>
    <scope>NUCLEOTIDE SEQUENCE [LARGE SCALE GENOMIC DNA]</scope>
    <source>
        <strain evidence="2 3">PRI2</strain>
    </source>
</reference>
<evidence type="ECO:0000313" key="2">
    <source>
        <dbReference type="EMBL" id="TID14105.1"/>
    </source>
</evidence>
<accession>A0A4Z1NFC7</accession>
<gene>
    <name evidence="2" type="ORF">E6O75_ATG07337</name>
</gene>
<protein>
    <submittedName>
        <fullName evidence="2">Uncharacterized protein</fullName>
    </submittedName>
</protein>
<evidence type="ECO:0000313" key="3">
    <source>
        <dbReference type="Proteomes" id="UP000298493"/>
    </source>
</evidence>
<dbReference type="Proteomes" id="UP000298493">
    <property type="component" value="Unassembled WGS sequence"/>
</dbReference>